<evidence type="ECO:0000256" key="3">
    <source>
        <dbReference type="ARBA" id="ARBA00022705"/>
    </source>
</evidence>
<keyword evidence="15" id="KW-1185">Reference proteome</keyword>
<dbReference type="PROSITE" id="PS01056">
    <property type="entry name" value="DNA_LIGASE_N2"/>
    <property type="match status" value="1"/>
</dbReference>
<dbReference type="SUPFAM" id="SSF47781">
    <property type="entry name" value="RuvA domain 2-like"/>
    <property type="match status" value="1"/>
</dbReference>
<dbReference type="Gene3D" id="3.30.470.30">
    <property type="entry name" value="DNA ligase/mRNA capping enzyme"/>
    <property type="match status" value="1"/>
</dbReference>
<dbReference type="InterPro" id="IPR001357">
    <property type="entry name" value="BRCT_dom"/>
</dbReference>
<protein>
    <recommendedName>
        <fullName evidence="12">DNA ligase</fullName>
        <ecNumber evidence="12">6.5.1.2</ecNumber>
    </recommendedName>
    <alternativeName>
        <fullName evidence="12">Polydeoxyribonucleotide synthase [NAD(+)]</fullName>
    </alternativeName>
</protein>
<dbReference type="SUPFAM" id="SSF56091">
    <property type="entry name" value="DNA ligase/mRNA capping enzyme, catalytic domain"/>
    <property type="match status" value="1"/>
</dbReference>
<dbReference type="NCBIfam" id="NF005932">
    <property type="entry name" value="PRK07956.1"/>
    <property type="match status" value="1"/>
</dbReference>
<evidence type="ECO:0000256" key="7">
    <source>
        <dbReference type="ARBA" id="ARBA00022842"/>
    </source>
</evidence>
<dbReference type="NCBIfam" id="TIGR00575">
    <property type="entry name" value="dnlj"/>
    <property type="match status" value="1"/>
</dbReference>
<keyword evidence="4 12" id="KW-0479">Metal-binding</keyword>
<dbReference type="InterPro" id="IPR033136">
    <property type="entry name" value="DNA_ligase_CS"/>
</dbReference>
<comment type="function">
    <text evidence="1 12">DNA ligase that catalyzes the formation of phosphodiester linkages between 5'-phosphoryl and 3'-hydroxyl groups in double-stranded DNA using NAD as a coenzyme and as the energy source for the reaction. It is essential for DNA replication and repair of damaged DNA.</text>
</comment>
<dbReference type="Pfam" id="PF00533">
    <property type="entry name" value="BRCT"/>
    <property type="match status" value="1"/>
</dbReference>
<evidence type="ECO:0000313" key="14">
    <source>
        <dbReference type="EMBL" id="ODP27507.1"/>
    </source>
</evidence>
<dbReference type="PIRSF" id="PIRSF001604">
    <property type="entry name" value="LigA"/>
    <property type="match status" value="1"/>
</dbReference>
<evidence type="ECO:0000256" key="8">
    <source>
        <dbReference type="ARBA" id="ARBA00023027"/>
    </source>
</evidence>
<dbReference type="InterPro" id="IPR036420">
    <property type="entry name" value="BRCT_dom_sf"/>
</dbReference>
<keyword evidence="10 12" id="KW-0464">Manganese</keyword>
<feature type="active site" description="N6-AMP-lysine intermediate" evidence="12">
    <location>
        <position position="131"/>
    </location>
</feature>
<comment type="cofactor">
    <cofactor evidence="12">
        <name>Mg(2+)</name>
        <dbReference type="ChEBI" id="CHEBI:18420"/>
    </cofactor>
    <cofactor evidence="12">
        <name>Mn(2+)</name>
        <dbReference type="ChEBI" id="CHEBI:29035"/>
    </cofactor>
</comment>
<comment type="catalytic activity">
    <reaction evidence="11 12">
        <text>NAD(+) + (deoxyribonucleotide)n-3'-hydroxyl + 5'-phospho-(deoxyribonucleotide)m = (deoxyribonucleotide)n+m + AMP + beta-nicotinamide D-nucleotide.</text>
        <dbReference type="EC" id="6.5.1.2"/>
    </reaction>
</comment>
<organism evidence="14 15">
    <name type="scientific">Paenibacillus nuruki</name>
    <dbReference type="NCBI Taxonomy" id="1886670"/>
    <lineage>
        <taxon>Bacteria</taxon>
        <taxon>Bacillati</taxon>
        <taxon>Bacillota</taxon>
        <taxon>Bacilli</taxon>
        <taxon>Bacillales</taxon>
        <taxon>Paenibacillaceae</taxon>
        <taxon>Paenibacillus</taxon>
    </lineage>
</organism>
<feature type="binding site" evidence="12">
    <location>
        <position position="432"/>
    </location>
    <ligand>
        <name>Zn(2+)</name>
        <dbReference type="ChEBI" id="CHEBI:29105"/>
    </ligand>
</feature>
<feature type="binding site" evidence="12">
    <location>
        <position position="322"/>
    </location>
    <ligand>
        <name>NAD(+)</name>
        <dbReference type="ChEBI" id="CHEBI:57540"/>
    </ligand>
</feature>
<feature type="binding site" evidence="12">
    <location>
        <position position="129"/>
    </location>
    <ligand>
        <name>NAD(+)</name>
        <dbReference type="ChEBI" id="CHEBI:57540"/>
    </ligand>
</feature>
<dbReference type="HAMAP" id="MF_01588">
    <property type="entry name" value="DNA_ligase_A"/>
    <property type="match status" value="1"/>
</dbReference>
<feature type="binding site" evidence="12">
    <location>
        <position position="298"/>
    </location>
    <ligand>
        <name>NAD(+)</name>
        <dbReference type="ChEBI" id="CHEBI:57540"/>
    </ligand>
</feature>
<keyword evidence="6 12" id="KW-0862">Zinc</keyword>
<dbReference type="RefSeq" id="WP_245703493.1">
    <property type="nucleotide sequence ID" value="NZ_MDER01000052.1"/>
</dbReference>
<dbReference type="InterPro" id="IPR012340">
    <property type="entry name" value="NA-bd_OB-fold"/>
</dbReference>
<dbReference type="Pfam" id="PF12826">
    <property type="entry name" value="HHH_2"/>
    <property type="match status" value="1"/>
</dbReference>
<comment type="similarity">
    <text evidence="12">Belongs to the NAD-dependent DNA ligase family. LigA subfamily.</text>
</comment>
<evidence type="ECO:0000256" key="10">
    <source>
        <dbReference type="ARBA" id="ARBA00023211"/>
    </source>
</evidence>
<evidence type="ECO:0000256" key="5">
    <source>
        <dbReference type="ARBA" id="ARBA00022763"/>
    </source>
</evidence>
<dbReference type="Pfam" id="PF01653">
    <property type="entry name" value="DNA_ligase_aden"/>
    <property type="match status" value="1"/>
</dbReference>
<dbReference type="CDD" id="cd17748">
    <property type="entry name" value="BRCT_DNA_ligase_like"/>
    <property type="match status" value="1"/>
</dbReference>
<dbReference type="GO" id="GO:0003911">
    <property type="term" value="F:DNA ligase (NAD+) activity"/>
    <property type="evidence" value="ECO:0007669"/>
    <property type="project" value="UniProtKB-UniRule"/>
</dbReference>
<dbReference type="InterPro" id="IPR013840">
    <property type="entry name" value="DNAligase_N"/>
</dbReference>
<feature type="binding site" evidence="12">
    <location>
        <position position="419"/>
    </location>
    <ligand>
        <name>Zn(2+)</name>
        <dbReference type="ChEBI" id="CHEBI:29105"/>
    </ligand>
</feature>
<evidence type="ECO:0000256" key="9">
    <source>
        <dbReference type="ARBA" id="ARBA00023204"/>
    </source>
</evidence>
<dbReference type="InterPro" id="IPR004150">
    <property type="entry name" value="NAD_DNA_ligase_OB"/>
</dbReference>
<dbReference type="EMBL" id="MDER01000052">
    <property type="protein sequence ID" value="ODP27507.1"/>
    <property type="molecule type" value="Genomic_DNA"/>
</dbReference>
<dbReference type="GO" id="GO:0006281">
    <property type="term" value="P:DNA repair"/>
    <property type="evidence" value="ECO:0007669"/>
    <property type="project" value="UniProtKB-KW"/>
</dbReference>
<keyword evidence="3 12" id="KW-0235">DNA replication</keyword>
<dbReference type="GO" id="GO:0006260">
    <property type="term" value="P:DNA replication"/>
    <property type="evidence" value="ECO:0007669"/>
    <property type="project" value="UniProtKB-KW"/>
</dbReference>
<dbReference type="GO" id="GO:0003677">
    <property type="term" value="F:DNA binding"/>
    <property type="evidence" value="ECO:0007669"/>
    <property type="project" value="InterPro"/>
</dbReference>
<keyword evidence="9 12" id="KW-0234">DNA repair</keyword>
<dbReference type="Proteomes" id="UP000094578">
    <property type="component" value="Unassembled WGS sequence"/>
</dbReference>
<evidence type="ECO:0000256" key="11">
    <source>
        <dbReference type="ARBA" id="ARBA00034005"/>
    </source>
</evidence>
<dbReference type="InterPro" id="IPR041663">
    <property type="entry name" value="DisA/LigA_HHH"/>
</dbReference>
<comment type="caution">
    <text evidence="14">The sequence shown here is derived from an EMBL/GenBank/DDBJ whole genome shotgun (WGS) entry which is preliminary data.</text>
</comment>
<dbReference type="InterPro" id="IPR010994">
    <property type="entry name" value="RuvA_2-like"/>
</dbReference>
<keyword evidence="7 12" id="KW-0460">Magnesium</keyword>
<evidence type="ECO:0000256" key="6">
    <source>
        <dbReference type="ARBA" id="ARBA00022833"/>
    </source>
</evidence>
<evidence type="ECO:0000256" key="2">
    <source>
        <dbReference type="ARBA" id="ARBA00022598"/>
    </source>
</evidence>
<feature type="binding site" evidence="12">
    <location>
        <position position="152"/>
    </location>
    <ligand>
        <name>NAD(+)</name>
        <dbReference type="ChEBI" id="CHEBI:57540"/>
    </ligand>
</feature>
<dbReference type="InterPro" id="IPR001679">
    <property type="entry name" value="DNA_ligase"/>
</dbReference>
<gene>
    <name evidence="12" type="primary">ligA</name>
    <name evidence="14" type="ORF">PTI45_03069</name>
</gene>
<keyword evidence="5 12" id="KW-0227">DNA damage</keyword>
<dbReference type="SUPFAM" id="SSF50249">
    <property type="entry name" value="Nucleic acid-binding proteins"/>
    <property type="match status" value="1"/>
</dbReference>
<dbReference type="EC" id="6.5.1.2" evidence="12"/>
<feature type="binding site" evidence="12">
    <location>
        <position position="438"/>
    </location>
    <ligand>
        <name>Zn(2+)</name>
        <dbReference type="ChEBI" id="CHEBI:29105"/>
    </ligand>
</feature>
<dbReference type="Gene3D" id="3.40.50.10190">
    <property type="entry name" value="BRCT domain"/>
    <property type="match status" value="1"/>
</dbReference>
<feature type="binding site" evidence="12">
    <location>
        <position position="186"/>
    </location>
    <ligand>
        <name>NAD(+)</name>
        <dbReference type="ChEBI" id="CHEBI:57540"/>
    </ligand>
</feature>
<dbReference type="SMART" id="SM00532">
    <property type="entry name" value="LIGANc"/>
    <property type="match status" value="1"/>
</dbReference>
<evidence type="ECO:0000313" key="15">
    <source>
        <dbReference type="Proteomes" id="UP000094578"/>
    </source>
</evidence>
<feature type="domain" description="BRCT" evidence="13">
    <location>
        <begin position="599"/>
        <end position="675"/>
    </location>
</feature>
<evidence type="ECO:0000256" key="1">
    <source>
        <dbReference type="ARBA" id="ARBA00004067"/>
    </source>
</evidence>
<dbReference type="PROSITE" id="PS50172">
    <property type="entry name" value="BRCT"/>
    <property type="match status" value="1"/>
</dbReference>
<feature type="binding site" evidence="12">
    <location>
        <position position="416"/>
    </location>
    <ligand>
        <name>Zn(2+)</name>
        <dbReference type="ChEBI" id="CHEBI:29105"/>
    </ligand>
</feature>
<evidence type="ECO:0000256" key="4">
    <source>
        <dbReference type="ARBA" id="ARBA00022723"/>
    </source>
</evidence>
<accession>A0A1E3L128</accession>
<feature type="binding site" evidence="12">
    <location>
        <begin position="40"/>
        <end position="44"/>
    </location>
    <ligand>
        <name>NAD(+)</name>
        <dbReference type="ChEBI" id="CHEBI:57540"/>
    </ligand>
</feature>
<dbReference type="GO" id="GO:0046872">
    <property type="term" value="F:metal ion binding"/>
    <property type="evidence" value="ECO:0007669"/>
    <property type="project" value="UniProtKB-KW"/>
</dbReference>
<dbReference type="InterPro" id="IPR013839">
    <property type="entry name" value="DNAligase_adenylation"/>
</dbReference>
<evidence type="ECO:0000256" key="12">
    <source>
        <dbReference type="HAMAP-Rule" id="MF_01588"/>
    </source>
</evidence>
<dbReference type="CDD" id="cd00114">
    <property type="entry name" value="LIGANc"/>
    <property type="match status" value="1"/>
</dbReference>
<name>A0A1E3L128_9BACL</name>
<dbReference type="Gene3D" id="1.10.287.610">
    <property type="entry name" value="Helix hairpin bin"/>
    <property type="match status" value="1"/>
</dbReference>
<dbReference type="SMART" id="SM00278">
    <property type="entry name" value="HhH1"/>
    <property type="match status" value="2"/>
</dbReference>
<dbReference type="Gene3D" id="1.10.150.20">
    <property type="entry name" value="5' to 3' exonuclease, C-terminal subdomain"/>
    <property type="match status" value="2"/>
</dbReference>
<dbReference type="STRING" id="1886670.PTI45_03069"/>
<proteinExistence type="inferred from homology"/>
<dbReference type="Gene3D" id="2.40.50.140">
    <property type="entry name" value="Nucleic acid-binding proteins"/>
    <property type="match status" value="1"/>
</dbReference>
<reference evidence="14 15" key="1">
    <citation type="submission" date="2016-08" db="EMBL/GenBank/DDBJ databases">
        <title>Genome sequencing of Paenibacillus sp. TI45-13ar, isolated from Korean traditional nuruk.</title>
        <authorList>
            <person name="Kim S.-J."/>
        </authorList>
    </citation>
    <scope>NUCLEOTIDE SEQUENCE [LARGE SCALE GENOMIC DNA]</scope>
    <source>
        <strain evidence="14 15">TI45-13ar</strain>
    </source>
</reference>
<dbReference type="PATRIC" id="fig|1886670.3.peg.3117"/>
<dbReference type="AlphaFoldDB" id="A0A1E3L128"/>
<feature type="binding site" evidence="12">
    <location>
        <begin position="88"/>
        <end position="89"/>
    </location>
    <ligand>
        <name>NAD(+)</name>
        <dbReference type="ChEBI" id="CHEBI:57540"/>
    </ligand>
</feature>
<sequence>MTNMQDLTIQEKQTEMRNLVREINKHCHLYYTLDNPIISDIDFDYLMDLLRDLEKETGMILPASPTQRVGGNILPGFQEHEHRSHLWSLEKANSIADLKTWEAQVKKAIQAHNAVHPNFPLPDPSYVVELKFDGLTLNLTYNNGVLVQAATRGNGITGEGVLAQVKTISSIPLEIPYMGLVEVQGEGIMKLSTLKKYNETAIEPLKNARNAVAGAIRNLNPQVTAERKLDAYIYNIGYSPDLNHTQHSEVFDFLKLNRFKVNPYVQYHSTIEDIMEELESIKLNRPELDYLIDGAVIKVCDLKTRSVLGYTSKYPKWAIAYKFEAEEAVTSLNSITWEVGRTGKITPVACLEPVEIGGVTVSSCTLNNNSDIERKGLRYALGKDIIVRRSNDVIPEILGMEDPDAIGEQVIPPQYCPSCQRELVKNGAHLFCTNTWNCEPQQIGWITHFSSKEAMDIEGLSESTAKLLFDHKLIKDPSDLYRLDANNLVGLPSFQIKKAAKLLNAIEKSKSASLARFIRAISIPNVGSNSSKILADAFGSIERLQSATKEELTRLPDIGEIVAISIQTYFRDEKYRTIVNRLLDFCNPENPVKADQSLATDNIFNGKTVVITGTFETMKRDDVTLKLQELGAKVGSGVSKNTDFLIFGEKAGSKKTKAEVLGIRLINESELLSLI</sequence>
<evidence type="ECO:0000259" key="13">
    <source>
        <dbReference type="PROSITE" id="PS50172"/>
    </source>
</evidence>
<dbReference type="Pfam" id="PF03120">
    <property type="entry name" value="OB_DNA_ligase"/>
    <property type="match status" value="1"/>
</dbReference>
<dbReference type="InterPro" id="IPR003583">
    <property type="entry name" value="Hlx-hairpin-Hlx_DNA-bd_motif"/>
</dbReference>
<dbReference type="SMART" id="SM00292">
    <property type="entry name" value="BRCT"/>
    <property type="match status" value="1"/>
</dbReference>
<keyword evidence="8 12" id="KW-0520">NAD</keyword>
<keyword evidence="2 12" id="KW-0436">Ligase</keyword>
<dbReference type="SUPFAM" id="SSF52113">
    <property type="entry name" value="BRCT domain"/>
    <property type="match status" value="1"/>
</dbReference>